<dbReference type="CDD" id="cd19958">
    <property type="entry name" value="pyocin_knob"/>
    <property type="match status" value="1"/>
</dbReference>
<evidence type="ECO:0008006" key="4">
    <source>
        <dbReference type="Google" id="ProtNLM"/>
    </source>
</evidence>
<dbReference type="SUPFAM" id="SSF52266">
    <property type="entry name" value="SGNH hydrolase"/>
    <property type="match status" value="1"/>
</dbReference>
<dbReference type="Proteomes" id="UP000828882">
    <property type="component" value="Segment"/>
</dbReference>
<evidence type="ECO:0000313" key="2">
    <source>
        <dbReference type="EMBL" id="QXO12924.1"/>
    </source>
</evidence>
<gene>
    <name evidence="2" type="primary">17</name>
    <name evidence="2" type="ORF">SEA_KARDESAI_17</name>
</gene>
<evidence type="ECO:0000256" key="1">
    <source>
        <dbReference type="SAM" id="MobiDB-lite"/>
    </source>
</evidence>
<dbReference type="RefSeq" id="YP_010666696.1">
    <property type="nucleotide sequence ID" value="NC_070945.1"/>
</dbReference>
<name>A0AAE7VHK8_9CAUD</name>
<reference evidence="2 3" key="1">
    <citation type="submission" date="2021-05" db="EMBL/GenBank/DDBJ databases">
        <authorList>
            <person name="Alagappan S."/>
            <person name="Huber N."/>
            <person name="Angle L.E."/>
            <person name="Beckman N.B."/>
            <person name="Mazivanhanga P.R."/>
            <person name="Xu Z."/>
            <person name="Ghazi H.R."/>
            <person name="Miller M."/>
            <person name="Warner J.K."/>
            <person name="Sabetta M.E."/>
            <person name="Breitenberger C.A."/>
            <person name="Daniels C.J."/>
            <person name="Ball S.L."/>
            <person name="Garlena R.A."/>
            <person name="Russell D.A."/>
            <person name="Jacobs-Sera D."/>
            <person name="Hatfull G.F."/>
        </authorList>
    </citation>
    <scope>NUCLEOTIDE SEQUENCE [LARGE SCALE GENOMIC DNA]</scope>
</reference>
<dbReference type="GeneID" id="77942802"/>
<dbReference type="EMBL" id="MZ209300">
    <property type="protein sequence ID" value="QXO12924.1"/>
    <property type="molecule type" value="Genomic_DNA"/>
</dbReference>
<sequence>MTPTYDTYPGVDENNEFPPSIREAFAASDELRVAIADEISENPDVVDAAVAMAQAATGLIPTWKSNTTYAAGQKVFSPTGDIVQAKVNFTSGTTYSAANWTVVNTSKTVPNGTNWDTILEIGLYRLDSFTNSNTMSNLPPTPNGFAGVIEVLPITATRVIQRGTEYATTSPGKVWIRVQNINGSFPAWDTLFSKTTALLTATDLDSLLTTNRYRTETSTIATSLINAPAGIINPIFLDVIQLSVVNGVSLQTLIEYGPYGPIISQRFSVSNVFQPWSINAPASRNTVEAGGDSLTEGGGLNETWSTSDPWPARAASVLSGVTITNKGRSGDTTDEILLRLGIHFPHFSVSGGSIPASGAVAVSTNMQLFIPRNRNYSGSLAGVSGTLAYTFSSNTWTFTRSASGSVVSVTGLVRFISSQTWNPSNPLVFWGGRNDYGFVVSGLDGSMTNHIVANHRKVFVTSKYPDRVLFLGPTLNTNEKVGTAGYTNVWNAVNQLKYLYPGTFYSVLDYLIDKALDDANIVKTAADITAISNREVPPSLFITGDTTHFKKEIADVIGRLFVAPLLKAKGWVL</sequence>
<protein>
    <recommendedName>
        <fullName evidence="4">Minor tail protein</fullName>
    </recommendedName>
</protein>
<dbReference type="InterPro" id="IPR036514">
    <property type="entry name" value="SGNH_hydro_sf"/>
</dbReference>
<evidence type="ECO:0000313" key="3">
    <source>
        <dbReference type="Proteomes" id="UP000828882"/>
    </source>
</evidence>
<proteinExistence type="predicted"/>
<dbReference type="KEGG" id="vg:77942802"/>
<dbReference type="Gene3D" id="3.40.50.1110">
    <property type="entry name" value="SGNH hydrolase"/>
    <property type="match status" value="1"/>
</dbReference>
<organism evidence="2 3">
    <name type="scientific">Arthrobacter phage Kardesai</name>
    <dbReference type="NCBI Taxonomy" id="2859474"/>
    <lineage>
        <taxon>Viruses</taxon>
        <taxon>Duplodnaviria</taxon>
        <taxon>Heunggongvirae</taxon>
        <taxon>Uroviricota</taxon>
        <taxon>Caudoviricetes</taxon>
        <taxon>Mudcatvirus</taxon>
        <taxon>Mudcatvirus kardesai</taxon>
    </lineage>
</organism>
<accession>A0AAE7VHK8</accession>
<feature type="region of interest" description="Disordered" evidence="1">
    <location>
        <begin position="287"/>
        <end position="308"/>
    </location>
</feature>
<keyword evidence="3" id="KW-1185">Reference proteome</keyword>